<dbReference type="AlphaFoldDB" id="A0A2M7DN13"/>
<evidence type="ECO:0000313" key="2">
    <source>
        <dbReference type="Proteomes" id="UP000228896"/>
    </source>
</evidence>
<dbReference type="Proteomes" id="UP000228896">
    <property type="component" value="Unassembled WGS sequence"/>
</dbReference>
<evidence type="ECO:0000313" key="1">
    <source>
        <dbReference type="EMBL" id="PIV51151.1"/>
    </source>
</evidence>
<protein>
    <submittedName>
        <fullName evidence="1">Uncharacterized protein</fullName>
    </submittedName>
</protein>
<sequence>MKKGINIKNKSGRKKIIKRKKIKNILVVVNGPNINCFCENKVSKKLRLKGELTIIKYTDIKDFKNKIEKLDFDEIYIFSKKGLSNYLEKYWNAKK</sequence>
<accession>A0A2M7DN13</accession>
<gene>
    <name evidence="1" type="ORF">COS18_03220</name>
</gene>
<name>A0A2M7DN13_9BACT</name>
<organism evidence="1 2">
    <name type="scientific">Candidatus Falkowbacteria bacterium CG02_land_8_20_14_3_00_36_14</name>
    <dbReference type="NCBI Taxonomy" id="1974560"/>
    <lineage>
        <taxon>Bacteria</taxon>
        <taxon>Candidatus Falkowiibacteriota</taxon>
    </lineage>
</organism>
<proteinExistence type="predicted"/>
<dbReference type="EMBL" id="PETS01000078">
    <property type="protein sequence ID" value="PIV51151.1"/>
    <property type="molecule type" value="Genomic_DNA"/>
</dbReference>
<reference evidence="2" key="1">
    <citation type="submission" date="2017-09" db="EMBL/GenBank/DDBJ databases">
        <title>Depth-based differentiation of microbial function through sediment-hosted aquifers and enrichment of novel symbionts in the deep terrestrial subsurface.</title>
        <authorList>
            <person name="Probst A.J."/>
            <person name="Ladd B."/>
            <person name="Jarett J.K."/>
            <person name="Geller-Mcgrath D.E."/>
            <person name="Sieber C.M.K."/>
            <person name="Emerson J.B."/>
            <person name="Anantharaman K."/>
            <person name="Thomas B.C."/>
            <person name="Malmstrom R."/>
            <person name="Stieglmeier M."/>
            <person name="Klingl A."/>
            <person name="Woyke T."/>
            <person name="Ryan C.M."/>
            <person name="Banfield J.F."/>
        </authorList>
    </citation>
    <scope>NUCLEOTIDE SEQUENCE [LARGE SCALE GENOMIC DNA]</scope>
</reference>
<comment type="caution">
    <text evidence="1">The sequence shown here is derived from an EMBL/GenBank/DDBJ whole genome shotgun (WGS) entry which is preliminary data.</text>
</comment>